<proteinExistence type="predicted"/>
<dbReference type="AlphaFoldDB" id="A0A4Q1BJ64"/>
<keyword evidence="2" id="KW-1185">Reference proteome</keyword>
<protein>
    <submittedName>
        <fullName evidence="1">Uncharacterized protein</fullName>
    </submittedName>
</protein>
<name>A0A4Q1BJ64_TREME</name>
<dbReference type="InParanoid" id="A0A4Q1BJ64"/>
<sequence length="119" mass="13572">MSERKMDDATRALNDILPHIEAYQRVRELVSKSGSATEDEMCVIAFYQGMSKKLRDHLSRVLRSQLTTKFIHITTKSELEASFEKQLKFIEVVSNRVLDQQEEIKGGHGGAMERDAGFL</sequence>
<organism evidence="1 2">
    <name type="scientific">Tremella mesenterica</name>
    <name type="common">Jelly fungus</name>
    <dbReference type="NCBI Taxonomy" id="5217"/>
    <lineage>
        <taxon>Eukaryota</taxon>
        <taxon>Fungi</taxon>
        <taxon>Dikarya</taxon>
        <taxon>Basidiomycota</taxon>
        <taxon>Agaricomycotina</taxon>
        <taxon>Tremellomycetes</taxon>
        <taxon>Tremellales</taxon>
        <taxon>Tremellaceae</taxon>
        <taxon>Tremella</taxon>
    </lineage>
</organism>
<evidence type="ECO:0000313" key="1">
    <source>
        <dbReference type="EMBL" id="RXK37734.1"/>
    </source>
</evidence>
<accession>A0A4Q1BJ64</accession>
<evidence type="ECO:0000313" key="2">
    <source>
        <dbReference type="Proteomes" id="UP000289152"/>
    </source>
</evidence>
<dbReference type="EMBL" id="SDIL01000061">
    <property type="protein sequence ID" value="RXK37734.1"/>
    <property type="molecule type" value="Genomic_DNA"/>
</dbReference>
<dbReference type="Proteomes" id="UP000289152">
    <property type="component" value="Unassembled WGS sequence"/>
</dbReference>
<dbReference type="VEuPathDB" id="FungiDB:TREMEDRAFT_63958"/>
<comment type="caution">
    <text evidence="1">The sequence shown here is derived from an EMBL/GenBank/DDBJ whole genome shotgun (WGS) entry which is preliminary data.</text>
</comment>
<gene>
    <name evidence="1" type="ORF">M231_04983</name>
</gene>
<reference evidence="1 2" key="1">
    <citation type="submission" date="2016-06" db="EMBL/GenBank/DDBJ databases">
        <title>Evolution of pathogenesis and genome organization in the Tremellales.</title>
        <authorList>
            <person name="Cuomo C."/>
            <person name="Litvintseva A."/>
            <person name="Heitman J."/>
            <person name="Chen Y."/>
            <person name="Sun S."/>
            <person name="Springer D."/>
            <person name="Dromer F."/>
            <person name="Young S."/>
            <person name="Zeng Q."/>
            <person name="Chapman S."/>
            <person name="Gujja S."/>
            <person name="Saif S."/>
            <person name="Birren B."/>
        </authorList>
    </citation>
    <scope>NUCLEOTIDE SEQUENCE [LARGE SCALE GENOMIC DNA]</scope>
    <source>
        <strain evidence="1 2">ATCC 28783</strain>
    </source>
</reference>